<protein>
    <submittedName>
        <fullName evidence="2">Protein kinase domain-containing protein</fullName>
    </submittedName>
</protein>
<sequence>MVQFKIYDEFESEGKIIHKTILSEIRVFRDLQTGAKVIGKIEHVTVFHPKLRDEYEIYMSMGFESGIPRIYHFGMHDNFNILIMEHLGPSLSELLKERGGKFNVKTVTNIAIQLINRMEYVHDHGIVHKDIKPLNFVMGTGQNAQNVYIIDFNCSSKFINPRTKEHIREEYEAPFFQVNSCYNSLKVHEGSAKTRRDDLEAISYILIYFLRGNLPWQHFKNDEIYQIYQMKRSIPVEELCGGLPIEFSKFLSYCRQLKFEERPDYGYLRKCFESLKKTLDNSPDFEWL</sequence>
<dbReference type="Proteomes" id="UP000887580">
    <property type="component" value="Unplaced"/>
</dbReference>
<dbReference type="WBParaSite" id="PS1159_v2.g2268.t1">
    <property type="protein sequence ID" value="PS1159_v2.g2268.t1"/>
    <property type="gene ID" value="PS1159_v2.g2268"/>
</dbReference>
<proteinExistence type="predicted"/>
<name>A0AC35G0R7_9BILA</name>
<accession>A0AC35G0R7</accession>
<organism evidence="1 2">
    <name type="scientific">Panagrolaimus sp. PS1159</name>
    <dbReference type="NCBI Taxonomy" id="55785"/>
    <lineage>
        <taxon>Eukaryota</taxon>
        <taxon>Metazoa</taxon>
        <taxon>Ecdysozoa</taxon>
        <taxon>Nematoda</taxon>
        <taxon>Chromadorea</taxon>
        <taxon>Rhabditida</taxon>
        <taxon>Tylenchina</taxon>
        <taxon>Panagrolaimomorpha</taxon>
        <taxon>Panagrolaimoidea</taxon>
        <taxon>Panagrolaimidae</taxon>
        <taxon>Panagrolaimus</taxon>
    </lineage>
</organism>
<evidence type="ECO:0000313" key="2">
    <source>
        <dbReference type="WBParaSite" id="PS1159_v2.g2268.t1"/>
    </source>
</evidence>
<reference evidence="2" key="1">
    <citation type="submission" date="2022-11" db="UniProtKB">
        <authorList>
            <consortium name="WormBaseParasite"/>
        </authorList>
    </citation>
    <scope>IDENTIFICATION</scope>
</reference>
<evidence type="ECO:0000313" key="1">
    <source>
        <dbReference type="Proteomes" id="UP000887580"/>
    </source>
</evidence>